<evidence type="ECO:0000259" key="4">
    <source>
        <dbReference type="Pfam" id="PF17853"/>
    </source>
</evidence>
<keyword evidence="6" id="KW-1185">Reference proteome</keyword>
<dbReference type="EMBL" id="BJUW01000002">
    <property type="protein sequence ID" value="GEK85276.1"/>
    <property type="molecule type" value="Genomic_DNA"/>
</dbReference>
<comment type="similarity">
    <text evidence="1">Belongs to the CdaR family.</text>
</comment>
<feature type="domain" description="CdaR GGDEF-like" evidence="4">
    <location>
        <begin position="302"/>
        <end position="385"/>
    </location>
</feature>
<dbReference type="PANTHER" id="PTHR33744:SF1">
    <property type="entry name" value="DNA-BINDING TRANSCRIPTIONAL ACTIVATOR ADER"/>
    <property type="match status" value="1"/>
</dbReference>
<dbReference type="InterPro" id="IPR042070">
    <property type="entry name" value="PucR_C-HTH_sf"/>
</dbReference>
<feature type="domain" description="PucR C-terminal helix-turn-helix" evidence="3">
    <location>
        <begin position="431"/>
        <end position="486"/>
    </location>
</feature>
<dbReference type="Pfam" id="PF17853">
    <property type="entry name" value="GGDEF_2"/>
    <property type="match status" value="1"/>
</dbReference>
<evidence type="ECO:0000313" key="5">
    <source>
        <dbReference type="EMBL" id="GEK85276.1"/>
    </source>
</evidence>
<dbReference type="Gene3D" id="1.10.10.2840">
    <property type="entry name" value="PucR C-terminal helix-turn-helix domain"/>
    <property type="match status" value="1"/>
</dbReference>
<reference evidence="5 6" key="1">
    <citation type="submission" date="2019-07" db="EMBL/GenBank/DDBJ databases">
        <title>Whole genome shotgun sequence of Microbacterium aerolatum NBRC 103071.</title>
        <authorList>
            <person name="Hosoyama A."/>
            <person name="Uohara A."/>
            <person name="Ohji S."/>
            <person name="Ichikawa N."/>
        </authorList>
    </citation>
    <scope>NUCLEOTIDE SEQUENCE [LARGE SCALE GENOMIC DNA]</scope>
    <source>
        <strain evidence="5 6">NBRC 103071</strain>
    </source>
</reference>
<name>A0A511ABB0_9MICO</name>
<feature type="domain" description="Purine catabolism PurC-like" evidence="2">
    <location>
        <begin position="9"/>
        <end position="122"/>
    </location>
</feature>
<protein>
    <submittedName>
        <fullName evidence="5">PucR family transcriptional regulator</fullName>
    </submittedName>
</protein>
<comment type="caution">
    <text evidence="5">The sequence shown here is derived from an EMBL/GenBank/DDBJ whole genome shotgun (WGS) entry which is preliminary data.</text>
</comment>
<sequence>MIDPTLRGLLQTPALGLRLISGSDAPLDRPLRWVHSTDLADPTPFLADDLALLTTGGQFDGQVTASAYVDRLVARGVAGLGFGTGVRHPAVPEDLVAACARAALPLFEVPYATPFIAVARAHAEAVAAAAFARRSWALDTQRALAVAALRPHGLVAIIAELGRRLDAWVAMFDASGALALEHPPGGISPAGQDELATHVESVLARGTETGRSIAVDGQSLQLFTLGRTRGLRGVIAIGTPSLDSEARAVVTSVIAMAGLALEQSDELEGARRRLHTQLLESLLADDDTLALRVLGAMPAAPVIIAVAPDAAPSALEEWWERRRAERGSRAFLAVADSGVVICLPESDAALIDEAATRFGIRIGASDPVDYPAFSRAYGQALSALRRGGSGAVRFSDAGESDIFAALRTDDAALLAQSRLTPLREADTELEHSLRVWLEHDARFEPAASALGIHRHTMRSRVGQASRLLGMDLSTFPARAELWALLQAAPAGETGSVA</sequence>
<proteinExistence type="inferred from homology"/>
<dbReference type="InterPro" id="IPR051448">
    <property type="entry name" value="CdaR-like_regulators"/>
</dbReference>
<dbReference type="RefSeq" id="WP_147037943.1">
    <property type="nucleotide sequence ID" value="NZ_BJUW01000002.1"/>
</dbReference>
<dbReference type="AlphaFoldDB" id="A0A511ABB0"/>
<dbReference type="InterPro" id="IPR041522">
    <property type="entry name" value="CdaR_GGDEF"/>
</dbReference>
<gene>
    <name evidence="5" type="primary">pucR</name>
    <name evidence="5" type="ORF">MAE01_04520</name>
</gene>
<evidence type="ECO:0000259" key="3">
    <source>
        <dbReference type="Pfam" id="PF13556"/>
    </source>
</evidence>
<dbReference type="Proteomes" id="UP000321225">
    <property type="component" value="Unassembled WGS sequence"/>
</dbReference>
<evidence type="ECO:0000256" key="1">
    <source>
        <dbReference type="ARBA" id="ARBA00006754"/>
    </source>
</evidence>
<dbReference type="Pfam" id="PF13556">
    <property type="entry name" value="HTH_30"/>
    <property type="match status" value="1"/>
</dbReference>
<dbReference type="Pfam" id="PF07905">
    <property type="entry name" value="PucR"/>
    <property type="match status" value="1"/>
</dbReference>
<dbReference type="InterPro" id="IPR025736">
    <property type="entry name" value="PucR_C-HTH_dom"/>
</dbReference>
<dbReference type="PANTHER" id="PTHR33744">
    <property type="entry name" value="CARBOHYDRATE DIACID REGULATOR"/>
    <property type="match status" value="1"/>
</dbReference>
<dbReference type="OrthoDB" id="8450798at2"/>
<evidence type="ECO:0000313" key="6">
    <source>
        <dbReference type="Proteomes" id="UP000321225"/>
    </source>
</evidence>
<accession>A0A511ABB0</accession>
<organism evidence="5 6">
    <name type="scientific">Microbacterium aerolatum</name>
    <dbReference type="NCBI Taxonomy" id="153731"/>
    <lineage>
        <taxon>Bacteria</taxon>
        <taxon>Bacillati</taxon>
        <taxon>Actinomycetota</taxon>
        <taxon>Actinomycetes</taxon>
        <taxon>Micrococcales</taxon>
        <taxon>Microbacteriaceae</taxon>
        <taxon>Microbacterium</taxon>
    </lineage>
</organism>
<dbReference type="InterPro" id="IPR012914">
    <property type="entry name" value="PucR_dom"/>
</dbReference>
<evidence type="ECO:0000259" key="2">
    <source>
        <dbReference type="Pfam" id="PF07905"/>
    </source>
</evidence>